<dbReference type="HOGENOM" id="CLU_1796937_0_0_1"/>
<dbReference type="Proteomes" id="UP000029725">
    <property type="component" value="Unassembled WGS sequence"/>
</dbReference>
<dbReference type="VEuPathDB" id="MicrosporidiaDB:DI09_24p60"/>
<accession>A0A098VSG4</accession>
<evidence type="ECO:0000313" key="2">
    <source>
        <dbReference type="Proteomes" id="UP000029725"/>
    </source>
</evidence>
<dbReference type="EMBL" id="JMKJ01000166">
    <property type="protein sequence ID" value="KGG51885.1"/>
    <property type="molecule type" value="Genomic_DNA"/>
</dbReference>
<evidence type="ECO:0000313" key="1">
    <source>
        <dbReference type="EMBL" id="KGG51885.1"/>
    </source>
</evidence>
<reference evidence="1 2" key="1">
    <citation type="submission" date="2014-04" db="EMBL/GenBank/DDBJ databases">
        <title>A new species of microsporidia sheds light on the evolution of extreme parasitism.</title>
        <authorList>
            <person name="Haag K.L."/>
            <person name="James T.Y."/>
            <person name="Larsson R."/>
            <person name="Schaer T.M."/>
            <person name="Refardt D."/>
            <person name="Pombert J.-F."/>
            <person name="Ebert D."/>
        </authorList>
    </citation>
    <scope>NUCLEOTIDE SEQUENCE [LARGE SCALE GENOMIC DNA]</scope>
    <source>
        <strain evidence="1 2">UGP3</strain>
        <tissue evidence="1">Spores</tissue>
    </source>
</reference>
<keyword evidence="2" id="KW-1185">Reference proteome</keyword>
<dbReference type="RefSeq" id="XP_013238346.1">
    <property type="nucleotide sequence ID" value="XM_013382892.1"/>
</dbReference>
<dbReference type="AlphaFoldDB" id="A0A098VSG4"/>
<dbReference type="GeneID" id="25259231"/>
<proteinExistence type="predicted"/>
<protein>
    <submittedName>
        <fullName evidence="1">Uncharacterized protein</fullName>
    </submittedName>
</protein>
<organism evidence="1 2">
    <name type="scientific">Mitosporidium daphniae</name>
    <dbReference type="NCBI Taxonomy" id="1485682"/>
    <lineage>
        <taxon>Eukaryota</taxon>
        <taxon>Fungi</taxon>
        <taxon>Fungi incertae sedis</taxon>
        <taxon>Microsporidia</taxon>
        <taxon>Mitosporidium</taxon>
    </lineage>
</organism>
<sequence length="144" mass="16324">MNVDGDQRRIESLKKNVVNESTDGYKSKERDLLRSKFKANQNEHPYIYDREAINQGHPLNGSCSQEGYIFVDCTPASIFDKKIYRSMIETDNRTSIRLGEFKQTGTFMFKAGILKVPNGLQECTENLSEIASILLSLDAYSCAN</sequence>
<name>A0A098VSG4_9MICR</name>
<comment type="caution">
    <text evidence="1">The sequence shown here is derived from an EMBL/GenBank/DDBJ whole genome shotgun (WGS) entry which is preliminary data.</text>
</comment>
<gene>
    <name evidence="1" type="ORF">DI09_24p60</name>
</gene>